<keyword evidence="1" id="KW-0472">Membrane</keyword>
<keyword evidence="1" id="KW-1133">Transmembrane helix</keyword>
<name>A0A6J6FRH8_9ZZZZ</name>
<protein>
    <submittedName>
        <fullName evidence="2">Unannotated protein</fullName>
    </submittedName>
</protein>
<accession>A0A6J6FRH8</accession>
<dbReference type="AlphaFoldDB" id="A0A6J6FRH8"/>
<reference evidence="2" key="1">
    <citation type="submission" date="2020-05" db="EMBL/GenBank/DDBJ databases">
        <authorList>
            <person name="Chiriac C."/>
            <person name="Salcher M."/>
            <person name="Ghai R."/>
            <person name="Kavagutti S V."/>
        </authorList>
    </citation>
    <scope>NUCLEOTIDE SEQUENCE</scope>
</reference>
<proteinExistence type="predicted"/>
<dbReference type="EMBL" id="CAEZTS010000172">
    <property type="protein sequence ID" value="CAB4590289.1"/>
    <property type="molecule type" value="Genomic_DNA"/>
</dbReference>
<keyword evidence="1" id="KW-0812">Transmembrane</keyword>
<sequence length="380" mass="39707">MITTGSKFLYGLGSATAVAAILWFIANDGGSIGVVSLAFLAVALIFMGAIASFVRDGHVLSTDTAAHATSNAAQRVAGRSWFPFGTALSAGIVVVGLVSYPGIFKVGVCLFFAMLGQWLIKNWSDRASADATYNEKVRGWVVHPLEIPVGAAIILTVIVLSFSRIMLSLSKEAGLVVISVLAAIVLAFGSMVSVRRGASRRVIGAVAGVVLVALSGTGIALALDGEREELVKAAAEDHFAHRACGEEAEETDEDAARSVSAKSSVAATVVLRDGRLFAEMDGWNGELNSITLQRSNPSTILFINEDDHEHRMVVTYGKTVEDLGGGVSKDTVLEACTSLIAKGGTQAVSIVIPKPSFASEEPYSITVPGVEGASIEIQVP</sequence>
<evidence type="ECO:0000256" key="1">
    <source>
        <dbReference type="SAM" id="Phobius"/>
    </source>
</evidence>
<feature type="transmembrane region" description="Helical" evidence="1">
    <location>
        <begin position="80"/>
        <end position="97"/>
    </location>
</feature>
<evidence type="ECO:0000313" key="2">
    <source>
        <dbReference type="EMBL" id="CAB4590289.1"/>
    </source>
</evidence>
<gene>
    <name evidence="2" type="ORF">UFOPK1722_01601</name>
</gene>
<organism evidence="2">
    <name type="scientific">freshwater metagenome</name>
    <dbReference type="NCBI Taxonomy" id="449393"/>
    <lineage>
        <taxon>unclassified sequences</taxon>
        <taxon>metagenomes</taxon>
        <taxon>ecological metagenomes</taxon>
    </lineage>
</organism>
<feature type="transmembrane region" description="Helical" evidence="1">
    <location>
        <begin position="7"/>
        <end position="26"/>
    </location>
</feature>
<feature type="transmembrane region" description="Helical" evidence="1">
    <location>
        <begin position="32"/>
        <end position="54"/>
    </location>
</feature>
<feature type="transmembrane region" description="Helical" evidence="1">
    <location>
        <begin position="103"/>
        <end position="120"/>
    </location>
</feature>
<feature type="transmembrane region" description="Helical" evidence="1">
    <location>
        <begin position="141"/>
        <end position="167"/>
    </location>
</feature>
<feature type="transmembrane region" description="Helical" evidence="1">
    <location>
        <begin position="202"/>
        <end position="223"/>
    </location>
</feature>
<feature type="transmembrane region" description="Helical" evidence="1">
    <location>
        <begin position="173"/>
        <end position="190"/>
    </location>
</feature>